<dbReference type="AlphaFoldDB" id="A0A0E9TFA8"/>
<reference evidence="1" key="1">
    <citation type="submission" date="2014-11" db="EMBL/GenBank/DDBJ databases">
        <authorList>
            <person name="Amaro Gonzalez C."/>
        </authorList>
    </citation>
    <scope>NUCLEOTIDE SEQUENCE</scope>
</reference>
<name>A0A0E9TFA8_ANGAN</name>
<proteinExistence type="predicted"/>
<accession>A0A0E9TFA8</accession>
<protein>
    <submittedName>
        <fullName evidence="1">Uncharacterized protein</fullName>
    </submittedName>
</protein>
<reference evidence="1" key="2">
    <citation type="journal article" date="2015" name="Fish Shellfish Immunol.">
        <title>Early steps in the European eel (Anguilla anguilla)-Vibrio vulnificus interaction in the gills: Role of the RtxA13 toxin.</title>
        <authorList>
            <person name="Callol A."/>
            <person name="Pajuelo D."/>
            <person name="Ebbesson L."/>
            <person name="Teles M."/>
            <person name="MacKenzie S."/>
            <person name="Amaro C."/>
        </authorList>
    </citation>
    <scope>NUCLEOTIDE SEQUENCE</scope>
</reference>
<organism evidence="1">
    <name type="scientific">Anguilla anguilla</name>
    <name type="common">European freshwater eel</name>
    <name type="synonym">Muraena anguilla</name>
    <dbReference type="NCBI Taxonomy" id="7936"/>
    <lineage>
        <taxon>Eukaryota</taxon>
        <taxon>Metazoa</taxon>
        <taxon>Chordata</taxon>
        <taxon>Craniata</taxon>
        <taxon>Vertebrata</taxon>
        <taxon>Euteleostomi</taxon>
        <taxon>Actinopterygii</taxon>
        <taxon>Neopterygii</taxon>
        <taxon>Teleostei</taxon>
        <taxon>Anguilliformes</taxon>
        <taxon>Anguillidae</taxon>
        <taxon>Anguilla</taxon>
    </lineage>
</organism>
<evidence type="ECO:0000313" key="1">
    <source>
        <dbReference type="EMBL" id="JAH52339.1"/>
    </source>
</evidence>
<sequence>MTRTQPCCKAASNPIGGSVARWQRWLRFFAPGTCGCYGVTRR</sequence>
<dbReference type="EMBL" id="GBXM01056238">
    <property type="protein sequence ID" value="JAH52339.1"/>
    <property type="molecule type" value="Transcribed_RNA"/>
</dbReference>